<comment type="caution">
    <text evidence="3">The sequence shown here is derived from an EMBL/GenBank/DDBJ whole genome shotgun (WGS) entry which is preliminary data.</text>
</comment>
<accession>A0A512JBT6</accession>
<feature type="region of interest" description="Disordered" evidence="1">
    <location>
        <begin position="154"/>
        <end position="185"/>
    </location>
</feature>
<dbReference type="Pfam" id="PF00337">
    <property type="entry name" value="Gal-bind_lectin"/>
    <property type="match status" value="1"/>
</dbReference>
<name>A0A512JBT6_9HYPH</name>
<dbReference type="PROSITE" id="PS51304">
    <property type="entry name" value="GALECTIN"/>
    <property type="match status" value="1"/>
</dbReference>
<evidence type="ECO:0000256" key="1">
    <source>
        <dbReference type="SAM" id="MobiDB-lite"/>
    </source>
</evidence>
<dbReference type="InterPro" id="IPR028098">
    <property type="entry name" value="Glyco_trans_4-like_N"/>
</dbReference>
<sequence>MEIELQDPIAPGDVHNIKLAGVHDRLPTTLDYIAGENVLLHISLRPDEQAVVINDRVDGIWRTESRMQIPSAFLSGVADLSIQFDASSAIISITEGDLITFRRETDFAEVTRIRSQVFVELSRRSTLVLPSGAEGVGGAGSMVEVEPNGLKASGSNGASAGISLSETGGSGTGSGAKATGGAPGKALPSEIAVRGATSLGGDATAVRIPVRDTISFEVKPFHLPILKIAVGPTASSKGVEAVVRLKFWDSKARKITATPHGFKSLGDGVFERRKALEASPLGHSEEVPLVPPYGAVRGEAVLLLEGNPAEQIPTEQLEVHYQNTCREWREMAMVGASPDGNSSGTPIIYSTSAGPFRDDVLRLRPHYLSENFGKLGFEVTYIPLSDTIPVAKPAPGITQMRRSDYFLHLQDILQRRTKPGIFICSSLCDSQTFLMIDLLKERGWKILYEVRDDPEGMKAAGAGYGKWYNSGLERRMCQTADVVITVSGPLRDRAIAFGAREEAVHVLPNGLEEEAFRYLEQNWSEAAIGGRNSRRSKVGYFGHMFGGRFDVDAVAQAARELPEVQFELIGPGLHDPKQLAADNIKLFGQRSIDEFYEISSTWDVGILPFKVNRITFSLDPIKYYQYLAAGLKVVHSDVHNLRGTPFTFLYAADKSLSKTILRALASPVTMEDGRVVREYLSLTTWESRAADTLKYLGYAEQSIGKRA</sequence>
<dbReference type="AlphaFoldDB" id="A0A512JBT6"/>
<dbReference type="GO" id="GO:0016757">
    <property type="term" value="F:glycosyltransferase activity"/>
    <property type="evidence" value="ECO:0007669"/>
    <property type="project" value="UniProtKB-ARBA"/>
</dbReference>
<dbReference type="Gene3D" id="2.60.120.200">
    <property type="match status" value="1"/>
</dbReference>
<dbReference type="SUPFAM" id="SSF49899">
    <property type="entry name" value="Concanavalin A-like lectins/glucanases"/>
    <property type="match status" value="1"/>
</dbReference>
<proteinExistence type="predicted"/>
<dbReference type="Proteomes" id="UP000321960">
    <property type="component" value="Unassembled WGS sequence"/>
</dbReference>
<feature type="compositionally biased region" description="Low complexity" evidence="1">
    <location>
        <begin position="175"/>
        <end position="185"/>
    </location>
</feature>
<dbReference type="OrthoDB" id="9769600at2"/>
<dbReference type="SUPFAM" id="SSF53756">
    <property type="entry name" value="UDP-Glycosyltransferase/glycogen phosphorylase"/>
    <property type="match status" value="1"/>
</dbReference>
<dbReference type="InterPro" id="IPR013320">
    <property type="entry name" value="ConA-like_dom_sf"/>
</dbReference>
<dbReference type="RefSeq" id="WP_147028838.1">
    <property type="nucleotide sequence ID" value="NZ_BJZU01000150.1"/>
</dbReference>
<gene>
    <name evidence="3" type="ORF">MOX02_54170</name>
</gene>
<organism evidence="3 4">
    <name type="scientific">Methylobacterium oxalidis</name>
    <dbReference type="NCBI Taxonomy" id="944322"/>
    <lineage>
        <taxon>Bacteria</taxon>
        <taxon>Pseudomonadati</taxon>
        <taxon>Pseudomonadota</taxon>
        <taxon>Alphaproteobacteria</taxon>
        <taxon>Hyphomicrobiales</taxon>
        <taxon>Methylobacteriaceae</taxon>
        <taxon>Methylobacterium</taxon>
    </lineage>
</organism>
<feature type="domain" description="Galectin" evidence="2">
    <location>
        <begin position="1"/>
        <end position="127"/>
    </location>
</feature>
<dbReference type="Gene3D" id="3.40.50.2000">
    <property type="entry name" value="Glycogen Phosphorylase B"/>
    <property type="match status" value="2"/>
</dbReference>
<dbReference type="GO" id="GO:0030246">
    <property type="term" value="F:carbohydrate binding"/>
    <property type="evidence" value="ECO:0007669"/>
    <property type="project" value="InterPro"/>
</dbReference>
<evidence type="ECO:0000259" key="2">
    <source>
        <dbReference type="PROSITE" id="PS51304"/>
    </source>
</evidence>
<feature type="compositionally biased region" description="Low complexity" evidence="1">
    <location>
        <begin position="154"/>
        <end position="167"/>
    </location>
</feature>
<evidence type="ECO:0000313" key="4">
    <source>
        <dbReference type="Proteomes" id="UP000321960"/>
    </source>
</evidence>
<evidence type="ECO:0000313" key="3">
    <source>
        <dbReference type="EMBL" id="GEP07379.1"/>
    </source>
</evidence>
<dbReference type="EMBL" id="BJZU01000150">
    <property type="protein sequence ID" value="GEP07379.1"/>
    <property type="molecule type" value="Genomic_DNA"/>
</dbReference>
<dbReference type="Pfam" id="PF13439">
    <property type="entry name" value="Glyco_transf_4"/>
    <property type="match status" value="1"/>
</dbReference>
<protein>
    <recommendedName>
        <fullName evidence="2">Galectin domain-containing protein</fullName>
    </recommendedName>
</protein>
<reference evidence="3 4" key="1">
    <citation type="submission" date="2019-07" db="EMBL/GenBank/DDBJ databases">
        <title>Whole genome shotgun sequence of Methylobacterium oxalidis NBRC 107715.</title>
        <authorList>
            <person name="Hosoyama A."/>
            <person name="Uohara A."/>
            <person name="Ohji S."/>
            <person name="Ichikawa N."/>
        </authorList>
    </citation>
    <scope>NUCLEOTIDE SEQUENCE [LARGE SCALE GENOMIC DNA]</scope>
    <source>
        <strain evidence="3 4">NBRC 107715</strain>
    </source>
</reference>
<dbReference type="InterPro" id="IPR001079">
    <property type="entry name" value="Galectin_CRD"/>
</dbReference>